<name>A0A1I3KJW0_9SPHI</name>
<feature type="region of interest" description="Disordered" evidence="1">
    <location>
        <begin position="74"/>
        <end position="97"/>
    </location>
</feature>
<dbReference type="Proteomes" id="UP000198670">
    <property type="component" value="Unassembled WGS sequence"/>
</dbReference>
<reference evidence="4 5" key="1">
    <citation type="submission" date="2016-10" db="EMBL/GenBank/DDBJ databases">
        <authorList>
            <person name="de Groot N.N."/>
        </authorList>
    </citation>
    <scope>NUCLEOTIDE SEQUENCE [LARGE SCALE GENOMIC DNA]</scope>
    <source>
        <strain evidence="4 5">RK1</strain>
    </source>
</reference>
<feature type="domain" description="Outer membrane protein beta-barrel" evidence="3">
    <location>
        <begin position="133"/>
        <end position="281"/>
    </location>
</feature>
<gene>
    <name evidence="4" type="ORF">SAMN05444682_105223</name>
</gene>
<evidence type="ECO:0000259" key="3">
    <source>
        <dbReference type="Pfam" id="PF13568"/>
    </source>
</evidence>
<dbReference type="RefSeq" id="WP_245893191.1">
    <property type="nucleotide sequence ID" value="NZ_FOQO01000005.1"/>
</dbReference>
<keyword evidence="2" id="KW-0732">Signal</keyword>
<dbReference type="InterPro" id="IPR025665">
    <property type="entry name" value="Beta-barrel_OMP_2"/>
</dbReference>
<evidence type="ECO:0000313" key="4">
    <source>
        <dbReference type="EMBL" id="SFI72773.1"/>
    </source>
</evidence>
<evidence type="ECO:0000313" key="5">
    <source>
        <dbReference type="Proteomes" id="UP000198670"/>
    </source>
</evidence>
<sequence length="305" mass="35333">MKYVSLTMLFCAVLFLASAQEKKQPDSLRKNRGTAIDTVIMEDVNTGEKRKVRIIIPGKDEGVITIEKSEKTYEYAPENERQHKKEAHASETEDNSRKSRPIYGITFSRIDLGLVKLIDNGSFTLSDDNRDFRYRPGKTVNFGFDLLQAGYRFNDHFRIFLSGGFDWTYIRLRENIDFLENTTPLTWEYSDIDYSKNRLTSTYLRLPLTFEFRSKSYSGLGRLRFAFGPEGGFLLKGTQRFKSEELGKQKFKDDYNFTQFRYGAFARFGVGPVGIYGKYYFNDLFENSPNQAGLQNFTFGLMLGF</sequence>
<protein>
    <submittedName>
        <fullName evidence="4">Outer membrane protein beta-barrel domain-containing protein</fullName>
    </submittedName>
</protein>
<feature type="signal peptide" evidence="2">
    <location>
        <begin position="1"/>
        <end position="19"/>
    </location>
</feature>
<evidence type="ECO:0000256" key="2">
    <source>
        <dbReference type="SAM" id="SignalP"/>
    </source>
</evidence>
<dbReference type="AlphaFoldDB" id="A0A1I3KJW0"/>
<dbReference type="STRING" id="1477437.SAMN05444682_105223"/>
<accession>A0A1I3KJW0</accession>
<feature type="chain" id="PRO_5011727629" evidence="2">
    <location>
        <begin position="20"/>
        <end position="305"/>
    </location>
</feature>
<dbReference type="EMBL" id="FOQO01000005">
    <property type="protein sequence ID" value="SFI72773.1"/>
    <property type="molecule type" value="Genomic_DNA"/>
</dbReference>
<organism evidence="4 5">
    <name type="scientific">Parapedobacter indicus</name>
    <dbReference type="NCBI Taxonomy" id="1477437"/>
    <lineage>
        <taxon>Bacteria</taxon>
        <taxon>Pseudomonadati</taxon>
        <taxon>Bacteroidota</taxon>
        <taxon>Sphingobacteriia</taxon>
        <taxon>Sphingobacteriales</taxon>
        <taxon>Sphingobacteriaceae</taxon>
        <taxon>Parapedobacter</taxon>
    </lineage>
</organism>
<proteinExistence type="predicted"/>
<evidence type="ECO:0000256" key="1">
    <source>
        <dbReference type="SAM" id="MobiDB-lite"/>
    </source>
</evidence>
<dbReference type="Pfam" id="PF13568">
    <property type="entry name" value="OMP_b-brl_2"/>
    <property type="match status" value="1"/>
</dbReference>
<keyword evidence="5" id="KW-1185">Reference proteome</keyword>